<dbReference type="EMBL" id="HBKN01017723">
    <property type="protein sequence ID" value="CAE2297020.1"/>
    <property type="molecule type" value="Transcribed_RNA"/>
</dbReference>
<evidence type="ECO:0000256" key="6">
    <source>
        <dbReference type="ARBA" id="ARBA00023069"/>
    </source>
</evidence>
<keyword evidence="5" id="KW-0282">Flagellum</keyword>
<keyword evidence="7" id="KW-0206">Cytoskeleton</keyword>
<feature type="repeat" description="WD" evidence="12">
    <location>
        <begin position="591"/>
        <end position="633"/>
    </location>
</feature>
<evidence type="ECO:0000256" key="8">
    <source>
        <dbReference type="ARBA" id="ARBA00023273"/>
    </source>
</evidence>
<evidence type="ECO:0000256" key="2">
    <source>
        <dbReference type="ARBA" id="ARBA00022490"/>
    </source>
</evidence>
<keyword evidence="4" id="KW-0677">Repeat</keyword>
<evidence type="ECO:0000256" key="11">
    <source>
        <dbReference type="ARBA" id="ARBA00041557"/>
    </source>
</evidence>
<comment type="subcellular location">
    <subcellularLocation>
        <location evidence="1">Cytoplasm</location>
        <location evidence="1">Cytoskeleton</location>
        <location evidence="1">Flagellum axoneme</location>
    </subcellularLocation>
    <subcellularLocation>
        <location evidence="9">Dynein axonemal particle</location>
    </subcellularLocation>
</comment>
<evidence type="ECO:0000256" key="10">
    <source>
        <dbReference type="ARBA" id="ARBA00040002"/>
    </source>
</evidence>
<dbReference type="InterPro" id="IPR036322">
    <property type="entry name" value="WD40_repeat_dom_sf"/>
</dbReference>
<evidence type="ECO:0000256" key="5">
    <source>
        <dbReference type="ARBA" id="ARBA00022846"/>
    </source>
</evidence>
<dbReference type="GO" id="GO:0003341">
    <property type="term" value="P:cilium movement"/>
    <property type="evidence" value="ECO:0007669"/>
    <property type="project" value="TreeGrafter"/>
</dbReference>
<dbReference type="InterPro" id="IPR001680">
    <property type="entry name" value="WD40_rpt"/>
</dbReference>
<dbReference type="SMART" id="SM00320">
    <property type="entry name" value="WD40"/>
    <property type="match status" value="5"/>
</dbReference>
<keyword evidence="3 12" id="KW-0853">WD repeat</keyword>
<keyword evidence="6" id="KW-0969">Cilium</keyword>
<dbReference type="PANTHER" id="PTHR12442">
    <property type="entry name" value="DYNEIN INTERMEDIATE CHAIN"/>
    <property type="match status" value="1"/>
</dbReference>
<evidence type="ECO:0000256" key="3">
    <source>
        <dbReference type="ARBA" id="ARBA00022574"/>
    </source>
</evidence>
<protein>
    <recommendedName>
        <fullName evidence="10">Dynein axonemal intermediate chain 4</fullName>
    </recommendedName>
    <alternativeName>
        <fullName evidence="11">WD repeat-containing protein 78</fullName>
    </alternativeName>
</protein>
<feature type="compositionally biased region" description="Basic and acidic residues" evidence="13">
    <location>
        <begin position="141"/>
        <end position="159"/>
    </location>
</feature>
<keyword evidence="2" id="KW-0963">Cytoplasm</keyword>
<evidence type="ECO:0000256" key="4">
    <source>
        <dbReference type="ARBA" id="ARBA00022737"/>
    </source>
</evidence>
<evidence type="ECO:0000313" key="14">
    <source>
        <dbReference type="EMBL" id="CAE2297020.1"/>
    </source>
</evidence>
<evidence type="ECO:0000256" key="7">
    <source>
        <dbReference type="ARBA" id="ARBA00023212"/>
    </source>
</evidence>
<reference evidence="14" key="1">
    <citation type="submission" date="2021-01" db="EMBL/GenBank/DDBJ databases">
        <authorList>
            <person name="Corre E."/>
            <person name="Pelletier E."/>
            <person name="Niang G."/>
            <person name="Scheremetjew M."/>
            <person name="Finn R."/>
            <person name="Kale V."/>
            <person name="Holt S."/>
            <person name="Cochrane G."/>
            <person name="Meng A."/>
            <person name="Brown T."/>
            <person name="Cohen L."/>
        </authorList>
    </citation>
    <scope>NUCLEOTIDE SEQUENCE</scope>
    <source>
        <strain evidence="14">CCMP 2712</strain>
    </source>
</reference>
<dbReference type="GO" id="GO:0045504">
    <property type="term" value="F:dynein heavy chain binding"/>
    <property type="evidence" value="ECO:0007669"/>
    <property type="project" value="TreeGrafter"/>
</dbReference>
<feature type="region of interest" description="Disordered" evidence="13">
    <location>
        <begin position="1"/>
        <end position="159"/>
    </location>
</feature>
<dbReference type="GO" id="GO:0045503">
    <property type="term" value="F:dynein light chain binding"/>
    <property type="evidence" value="ECO:0007669"/>
    <property type="project" value="TreeGrafter"/>
</dbReference>
<dbReference type="Gene3D" id="2.130.10.10">
    <property type="entry name" value="YVTN repeat-like/Quinoprotein amine dehydrogenase"/>
    <property type="match status" value="2"/>
</dbReference>
<dbReference type="SUPFAM" id="SSF50978">
    <property type="entry name" value="WD40 repeat-like"/>
    <property type="match status" value="1"/>
</dbReference>
<sequence>MSSTISKKSKGVKGGDKGVSSSSMSSSSNLASKASMARHRSTRQTGMSSRRSGMSASQVGERTHSLVVRDPETGADVTPASLLESDASPMQQVPSGSLSGPGSQHSSDKFDMDSMSSAGFSRSGWSSQGTSTPVNEEQDEVPVRDEMEEKGSHPIVEEKKEPLVLLASDEPPKPADLEKDATIFLSETETFFLFEIPSSCVADDDPQLEAVKEVNAKYQELVKSKAGQDKYSDRAMQTLNMALKNKDAQATPATTVSVGVDVTNYEIHDAILALEDKTEEEDEEIMRSMASNSKGANSSDGLSAIDALLGGNSDMSREEERIMSSKSFKDSLMSLERIVMQNLYHERQLKYRNLLPPEVPKAEEEGEEERKKLEFLWCFECELSRERNVSCMAWNKLNSDILAVGYGEFDFTNQRDGMILFWSLKNPEYPHKVIRTSCSVTSIAFADKSVNLLAVGLYDGTVAVYDVRKEDDAPVLESTFTGGKHSDAVWEVRWIDKGSERGEALVSVSSDGRVTQWSMSKGLENTDLIKLKRVANHKKTSNKSEAFISRMASGMCADFNRKDPSVYLVGTEEGPVHKCSVSYNEQYLDSFIGHSGPVYKVVWSPFLSSAFLTCSADWAIKLWHQDSENAMLTMQSSADSVADVQWSPFLSTVFASVSGDGYINIWDMSISTLDPILTEEILPAKPSSILFSPNSDVIVAGDSTGRVLVYRLLGFAKSSSHEEQVAKLEKALAAKDNVE</sequence>
<evidence type="ECO:0000256" key="9">
    <source>
        <dbReference type="ARBA" id="ARBA00024190"/>
    </source>
</evidence>
<dbReference type="Pfam" id="PF00400">
    <property type="entry name" value="WD40"/>
    <property type="match status" value="2"/>
</dbReference>
<feature type="compositionally biased region" description="Low complexity" evidence="13">
    <location>
        <begin position="18"/>
        <end position="35"/>
    </location>
</feature>
<name>A0A7S4KJQ1_GUITH</name>
<feature type="compositionally biased region" description="Low complexity" evidence="13">
    <location>
        <begin position="113"/>
        <end position="127"/>
    </location>
</feature>
<evidence type="ECO:0000256" key="12">
    <source>
        <dbReference type="PROSITE-ProRule" id="PRU00221"/>
    </source>
</evidence>
<dbReference type="PROSITE" id="PS50082">
    <property type="entry name" value="WD_REPEATS_2"/>
    <property type="match status" value="2"/>
</dbReference>
<gene>
    <name evidence="14" type="ORF">GTHE00462_LOCUS13967</name>
</gene>
<feature type="compositionally biased region" description="Basic and acidic residues" evidence="13">
    <location>
        <begin position="61"/>
        <end position="72"/>
    </location>
</feature>
<dbReference type="FunFam" id="2.130.10.10:FF:001248">
    <property type="entry name" value="WD repeat domain 78"/>
    <property type="match status" value="1"/>
</dbReference>
<keyword evidence="8" id="KW-0966">Cell projection</keyword>
<proteinExistence type="predicted"/>
<evidence type="ECO:0000256" key="1">
    <source>
        <dbReference type="ARBA" id="ARBA00004611"/>
    </source>
</evidence>
<feature type="compositionally biased region" description="Polar residues" evidence="13">
    <location>
        <begin position="88"/>
        <end position="105"/>
    </location>
</feature>
<evidence type="ECO:0000256" key="13">
    <source>
        <dbReference type="SAM" id="MobiDB-lite"/>
    </source>
</evidence>
<dbReference type="GO" id="GO:0005858">
    <property type="term" value="C:axonemal dynein complex"/>
    <property type="evidence" value="ECO:0007669"/>
    <property type="project" value="TreeGrafter"/>
</dbReference>
<dbReference type="AlphaFoldDB" id="A0A7S4KJQ1"/>
<dbReference type="InterPro" id="IPR015943">
    <property type="entry name" value="WD40/YVTN_repeat-like_dom_sf"/>
</dbReference>
<dbReference type="PANTHER" id="PTHR12442:SF12">
    <property type="entry name" value="DYNEIN AXONEMAL INTERMEDIATE CHAIN 4"/>
    <property type="match status" value="1"/>
</dbReference>
<accession>A0A7S4KJQ1</accession>
<dbReference type="GO" id="GO:0120293">
    <property type="term" value="C:dynein axonemal particle"/>
    <property type="evidence" value="ECO:0007669"/>
    <property type="project" value="UniProtKB-SubCell"/>
</dbReference>
<feature type="compositionally biased region" description="Low complexity" evidence="13">
    <location>
        <begin position="43"/>
        <end position="58"/>
    </location>
</feature>
<dbReference type="InterPro" id="IPR050687">
    <property type="entry name" value="Dynein_IC"/>
</dbReference>
<organism evidence="14">
    <name type="scientific">Guillardia theta</name>
    <name type="common">Cryptophyte</name>
    <name type="synonym">Cryptomonas phi</name>
    <dbReference type="NCBI Taxonomy" id="55529"/>
    <lineage>
        <taxon>Eukaryota</taxon>
        <taxon>Cryptophyceae</taxon>
        <taxon>Pyrenomonadales</taxon>
        <taxon>Geminigeraceae</taxon>
        <taxon>Guillardia</taxon>
    </lineage>
</organism>
<feature type="repeat" description="WD" evidence="12">
    <location>
        <begin position="634"/>
        <end position="669"/>
    </location>
</feature>